<keyword evidence="3" id="KW-1185">Reference proteome</keyword>
<dbReference type="AlphaFoldDB" id="A0A8J3VD96"/>
<reference evidence="2" key="1">
    <citation type="submission" date="2021-01" db="EMBL/GenBank/DDBJ databases">
        <title>Whole genome shotgun sequence of Rhizocola hellebori NBRC 109834.</title>
        <authorList>
            <person name="Komaki H."/>
            <person name="Tamura T."/>
        </authorList>
    </citation>
    <scope>NUCLEOTIDE SEQUENCE</scope>
    <source>
        <strain evidence="2">NBRC 109834</strain>
    </source>
</reference>
<evidence type="ECO:0000256" key="1">
    <source>
        <dbReference type="SAM" id="SignalP"/>
    </source>
</evidence>
<organism evidence="2 3">
    <name type="scientific">Rhizocola hellebori</name>
    <dbReference type="NCBI Taxonomy" id="1392758"/>
    <lineage>
        <taxon>Bacteria</taxon>
        <taxon>Bacillati</taxon>
        <taxon>Actinomycetota</taxon>
        <taxon>Actinomycetes</taxon>
        <taxon>Micromonosporales</taxon>
        <taxon>Micromonosporaceae</taxon>
        <taxon>Rhizocola</taxon>
    </lineage>
</organism>
<name>A0A8J3VD96_9ACTN</name>
<keyword evidence="1" id="KW-0732">Signal</keyword>
<gene>
    <name evidence="2" type="ORF">Rhe02_01500</name>
</gene>
<feature type="signal peptide" evidence="1">
    <location>
        <begin position="1"/>
        <end position="31"/>
    </location>
</feature>
<feature type="chain" id="PRO_5039159431" description="DUF3558 domain-containing protein" evidence="1">
    <location>
        <begin position="32"/>
        <end position="202"/>
    </location>
</feature>
<proteinExistence type="predicted"/>
<comment type="caution">
    <text evidence="2">The sequence shown here is derived from an EMBL/GenBank/DDBJ whole genome shotgun (WGS) entry which is preliminary data.</text>
</comment>
<accession>A0A8J3VD96</accession>
<dbReference type="PROSITE" id="PS51257">
    <property type="entry name" value="PROKAR_LIPOPROTEIN"/>
    <property type="match status" value="1"/>
</dbReference>
<dbReference type="Proteomes" id="UP000612899">
    <property type="component" value="Unassembled WGS sequence"/>
</dbReference>
<evidence type="ECO:0008006" key="4">
    <source>
        <dbReference type="Google" id="ProtNLM"/>
    </source>
</evidence>
<evidence type="ECO:0000313" key="3">
    <source>
        <dbReference type="Proteomes" id="UP000612899"/>
    </source>
</evidence>
<sequence>MGFAIRATAARASLVLGATLSLVALSVGGCAGGSGSEASAPKPASYAMKADLCQRIDFSPIGEASNLSPGEQADTSDKVTCRVTLTDKKANPQFVQRLDLVAQTFSSAEGAQTAFNKGAAKYDGEMRGDKDDVQTAAEAARYYRGDKAGYSTIAVDANLYLDMKFVPADPAYSGPRLVGEWALATKLLNQVVTELRRDGRSA</sequence>
<dbReference type="EMBL" id="BONY01000001">
    <property type="protein sequence ID" value="GIH02083.1"/>
    <property type="molecule type" value="Genomic_DNA"/>
</dbReference>
<protein>
    <recommendedName>
        <fullName evidence="4">DUF3558 domain-containing protein</fullName>
    </recommendedName>
</protein>
<evidence type="ECO:0000313" key="2">
    <source>
        <dbReference type="EMBL" id="GIH02083.1"/>
    </source>
</evidence>